<reference evidence="1" key="1">
    <citation type="submission" date="2022-04" db="EMBL/GenBank/DDBJ databases">
        <title>Genome of the entomopathogenic fungus Entomophthora muscae.</title>
        <authorList>
            <person name="Elya C."/>
            <person name="Lovett B.R."/>
            <person name="Lee E."/>
            <person name="Macias A.M."/>
            <person name="Hajek A.E."/>
            <person name="De Bivort B.L."/>
            <person name="Kasson M.T."/>
            <person name="De Fine Licht H.H."/>
            <person name="Stajich J.E."/>
        </authorList>
    </citation>
    <scope>NUCLEOTIDE SEQUENCE</scope>
    <source>
        <strain evidence="1">Berkeley</strain>
    </source>
</reference>
<evidence type="ECO:0000313" key="1">
    <source>
        <dbReference type="EMBL" id="KAJ9088862.1"/>
    </source>
</evidence>
<proteinExistence type="predicted"/>
<protein>
    <submittedName>
        <fullName evidence="1">Uncharacterized protein</fullName>
    </submittedName>
</protein>
<comment type="caution">
    <text evidence="1">The sequence shown here is derived from an EMBL/GenBank/DDBJ whole genome shotgun (WGS) entry which is preliminary data.</text>
</comment>
<gene>
    <name evidence="1" type="ORF">DSO57_1018853</name>
</gene>
<accession>A0ACC2UR87</accession>
<evidence type="ECO:0000313" key="2">
    <source>
        <dbReference type="Proteomes" id="UP001165960"/>
    </source>
</evidence>
<dbReference type="EMBL" id="QTSX02000083">
    <property type="protein sequence ID" value="KAJ9088862.1"/>
    <property type="molecule type" value="Genomic_DNA"/>
</dbReference>
<name>A0ACC2UR87_9FUNG</name>
<dbReference type="Proteomes" id="UP001165960">
    <property type="component" value="Unassembled WGS sequence"/>
</dbReference>
<keyword evidence="2" id="KW-1185">Reference proteome</keyword>
<organism evidence="1 2">
    <name type="scientific">Entomophthora muscae</name>
    <dbReference type="NCBI Taxonomy" id="34485"/>
    <lineage>
        <taxon>Eukaryota</taxon>
        <taxon>Fungi</taxon>
        <taxon>Fungi incertae sedis</taxon>
        <taxon>Zoopagomycota</taxon>
        <taxon>Entomophthoromycotina</taxon>
        <taxon>Entomophthoromycetes</taxon>
        <taxon>Entomophthorales</taxon>
        <taxon>Entomophthoraceae</taxon>
        <taxon>Entomophthora</taxon>
    </lineage>
</organism>
<sequence>MRFLTASLLGLVGARLASTLAKVIGGMMSDNAPDSNINDSPVYMRWVSIRDAKYYANLAAAAFCEDASLLRFSCHPYCEEIRFGTDEFSETSDVRVVEVIRDFFSGVRGYVAVIPSREEIIVSFASERPQSNKLVLISAPLEHINVRSLEANNTNINVDDVAVHTGLYTTAKSLLSQYRDTVRRLLDQTGYKLVFAGHSIGAEVASLSLIAAQREFKLPWTQLRYIGYGMIRVGNREFARWFNQQRLEATHVVNFDDKVVHLMPRFANYQHFANELFIDKDGSIRLCDNAYFEDPKCSGLEADFELKEPHVHAFDIEFGLTC</sequence>